<dbReference type="STRING" id="2070753.A0A3A2ZPG3"/>
<accession>A0A3A2ZPG3</accession>
<evidence type="ECO:0000259" key="1">
    <source>
        <dbReference type="Pfam" id="PF01636"/>
    </source>
</evidence>
<comment type="caution">
    <text evidence="2">The sequence shown here is derived from an EMBL/GenBank/DDBJ whole genome shotgun (WGS) entry which is preliminary data.</text>
</comment>
<organism evidence="2 3">
    <name type="scientific">Aspergillus sclerotialis</name>
    <dbReference type="NCBI Taxonomy" id="2070753"/>
    <lineage>
        <taxon>Eukaryota</taxon>
        <taxon>Fungi</taxon>
        <taxon>Dikarya</taxon>
        <taxon>Ascomycota</taxon>
        <taxon>Pezizomycotina</taxon>
        <taxon>Eurotiomycetes</taxon>
        <taxon>Eurotiomycetidae</taxon>
        <taxon>Eurotiales</taxon>
        <taxon>Aspergillaceae</taxon>
        <taxon>Aspergillus</taxon>
        <taxon>Aspergillus subgen. Polypaecilum</taxon>
    </lineage>
</organism>
<dbReference type="OrthoDB" id="3250044at2759"/>
<protein>
    <recommendedName>
        <fullName evidence="1">Aminoglycoside phosphotransferase domain-containing protein</fullName>
    </recommendedName>
</protein>
<keyword evidence="3" id="KW-1185">Reference proteome</keyword>
<feature type="domain" description="Aminoglycoside phosphotransferase" evidence="1">
    <location>
        <begin position="95"/>
        <end position="204"/>
    </location>
</feature>
<dbReference type="AlphaFoldDB" id="A0A3A2ZPG3"/>
<evidence type="ECO:0000313" key="2">
    <source>
        <dbReference type="EMBL" id="RJE25079.1"/>
    </source>
</evidence>
<dbReference type="Proteomes" id="UP000266188">
    <property type="component" value="Unassembled WGS sequence"/>
</dbReference>
<name>A0A3A2ZPG3_9EURO</name>
<dbReference type="InterPro" id="IPR002575">
    <property type="entry name" value="Aminoglycoside_PTrfase"/>
</dbReference>
<dbReference type="SUPFAM" id="SSF56112">
    <property type="entry name" value="Protein kinase-like (PK-like)"/>
    <property type="match status" value="1"/>
</dbReference>
<dbReference type="Gene3D" id="3.90.1200.10">
    <property type="match status" value="1"/>
</dbReference>
<reference evidence="3" key="1">
    <citation type="submission" date="2017-02" db="EMBL/GenBank/DDBJ databases">
        <authorList>
            <person name="Tafer H."/>
            <person name="Lopandic K."/>
        </authorList>
    </citation>
    <scope>NUCLEOTIDE SEQUENCE [LARGE SCALE GENOMIC DNA]</scope>
    <source>
        <strain evidence="3">CBS 366.77</strain>
    </source>
</reference>
<sequence length="305" mass="34084">MSIETQVSVTMEYHGLKPSPGAYIPTVRELLNYCTAVNPENPHYAMGLPYPRDAPVFWIKYGAIPWNSIPAQAMAYHELRKLGSPVTAPGLLESVEDSAEKEVIYRKVGFALHELHRIPIPKNARPAAIDGGPIWHTLFDDQQAPRHYQSADQLEQHLNLWLKITKRQRTVQRLSKEPMVFCQSDLYLGNFMIDHHGNVLAIDFAITNILPSSFSKFAILAIDGCHEYPMLEWANVPSADGIDNTAALCAAVAPMVMGPSSFATCGRRIQGAEWKPEYTSNGDGLPVHQHIGPYRDIILAFSRIR</sequence>
<gene>
    <name evidence="2" type="ORF">PHISCL_02614</name>
</gene>
<dbReference type="Pfam" id="PF01636">
    <property type="entry name" value="APH"/>
    <property type="match status" value="1"/>
</dbReference>
<dbReference type="EMBL" id="MVGC01000059">
    <property type="protein sequence ID" value="RJE25079.1"/>
    <property type="molecule type" value="Genomic_DNA"/>
</dbReference>
<dbReference type="InterPro" id="IPR011009">
    <property type="entry name" value="Kinase-like_dom_sf"/>
</dbReference>
<evidence type="ECO:0000313" key="3">
    <source>
        <dbReference type="Proteomes" id="UP000266188"/>
    </source>
</evidence>
<proteinExistence type="predicted"/>